<proteinExistence type="inferred from homology"/>
<name>A0A9W7ZYY2_9FUNG</name>
<evidence type="ECO:0000256" key="2">
    <source>
        <dbReference type="ARBA" id="ARBA00011814"/>
    </source>
</evidence>
<evidence type="ECO:0000313" key="6">
    <source>
        <dbReference type="Proteomes" id="UP001150538"/>
    </source>
</evidence>
<dbReference type="Gene3D" id="3.30.530.20">
    <property type="match status" value="1"/>
</dbReference>
<dbReference type="Pfam" id="PF03364">
    <property type="entry name" value="Polyketide_cyc"/>
    <property type="match status" value="1"/>
</dbReference>
<dbReference type="GO" id="GO:0048039">
    <property type="term" value="F:ubiquinone binding"/>
    <property type="evidence" value="ECO:0007669"/>
    <property type="project" value="InterPro"/>
</dbReference>
<dbReference type="InterPro" id="IPR044996">
    <property type="entry name" value="COQ10-like"/>
</dbReference>
<dbReference type="AlphaFoldDB" id="A0A9W7ZYY2"/>
<dbReference type="PANTHER" id="PTHR12901">
    <property type="entry name" value="SPERM PROTEIN HOMOLOG"/>
    <property type="match status" value="1"/>
</dbReference>
<dbReference type="GO" id="GO:0045333">
    <property type="term" value="P:cellular respiration"/>
    <property type="evidence" value="ECO:0007669"/>
    <property type="project" value="InterPro"/>
</dbReference>
<protein>
    <recommendedName>
        <fullName evidence="4">Coenzyme Q-binding protein COQ10 START domain-containing protein</fullName>
    </recommendedName>
</protein>
<organism evidence="5 6">
    <name type="scientific">Mycoemilia scoparia</name>
    <dbReference type="NCBI Taxonomy" id="417184"/>
    <lineage>
        <taxon>Eukaryota</taxon>
        <taxon>Fungi</taxon>
        <taxon>Fungi incertae sedis</taxon>
        <taxon>Zoopagomycota</taxon>
        <taxon>Kickxellomycotina</taxon>
        <taxon>Kickxellomycetes</taxon>
        <taxon>Kickxellales</taxon>
        <taxon>Kickxellaceae</taxon>
        <taxon>Mycoemilia</taxon>
    </lineage>
</organism>
<evidence type="ECO:0000259" key="4">
    <source>
        <dbReference type="Pfam" id="PF03364"/>
    </source>
</evidence>
<accession>A0A9W7ZYY2</accession>
<dbReference type="EMBL" id="JANBPU010000033">
    <property type="protein sequence ID" value="KAJ1919079.1"/>
    <property type="molecule type" value="Genomic_DNA"/>
</dbReference>
<dbReference type="SUPFAM" id="SSF55961">
    <property type="entry name" value="Bet v1-like"/>
    <property type="match status" value="1"/>
</dbReference>
<dbReference type="PANTHER" id="PTHR12901:SF10">
    <property type="entry name" value="COENZYME Q-BINDING PROTEIN COQ10, MITOCHONDRIAL"/>
    <property type="match status" value="1"/>
</dbReference>
<feature type="domain" description="Coenzyme Q-binding protein COQ10 START" evidence="4">
    <location>
        <begin position="61"/>
        <end position="201"/>
    </location>
</feature>
<evidence type="ECO:0000256" key="1">
    <source>
        <dbReference type="ARBA" id="ARBA00006885"/>
    </source>
</evidence>
<reference evidence="5" key="1">
    <citation type="submission" date="2022-07" db="EMBL/GenBank/DDBJ databases">
        <title>Phylogenomic reconstructions and comparative analyses of Kickxellomycotina fungi.</title>
        <authorList>
            <person name="Reynolds N.K."/>
            <person name="Stajich J.E."/>
            <person name="Barry K."/>
            <person name="Grigoriev I.V."/>
            <person name="Crous P."/>
            <person name="Smith M.E."/>
        </authorList>
    </citation>
    <scope>NUCLEOTIDE SEQUENCE</scope>
    <source>
        <strain evidence="5">NBRC 100468</strain>
    </source>
</reference>
<dbReference type="GO" id="GO:0005739">
    <property type="term" value="C:mitochondrion"/>
    <property type="evidence" value="ECO:0007669"/>
    <property type="project" value="TreeGrafter"/>
</dbReference>
<dbReference type="OrthoDB" id="292693at2759"/>
<dbReference type="Proteomes" id="UP001150538">
    <property type="component" value="Unassembled WGS sequence"/>
</dbReference>
<comment type="subunit">
    <text evidence="2">Interacts with coenzyme Q.</text>
</comment>
<comment type="function">
    <text evidence="3">Required for the function of coenzyme Q in the respiratory chain. May serve as a chaperone or may be involved in the transport of Q6 from its site of synthesis to the catalytic sites of the respiratory complexes.</text>
</comment>
<sequence>MVAINNRFGSKSTSINGPLSRLFSGSRNPRFLDLGSIASKLGPSSRIEYNKDAILKYTQIELFQVVSDVNQYHKFLPWCTHSQIFENTRKSQNIVSTIRQANKATVEYTEVEAEMEVGFQSVAEKYVSFVTMEKPWMVNAKALDGSIFKELNSTWTLIPQCLDTPKTLVKFHVDFEFKSPLYAALSQVAMESVCQTMFKAFNDRCIEIYGYRP</sequence>
<keyword evidence="6" id="KW-1185">Reference proteome</keyword>
<evidence type="ECO:0000313" key="5">
    <source>
        <dbReference type="EMBL" id="KAJ1919079.1"/>
    </source>
</evidence>
<comment type="similarity">
    <text evidence="1">Belongs to the COQ10 family.</text>
</comment>
<dbReference type="CDD" id="cd07813">
    <property type="entry name" value="COQ10p_like"/>
    <property type="match status" value="1"/>
</dbReference>
<dbReference type="InterPro" id="IPR023393">
    <property type="entry name" value="START-like_dom_sf"/>
</dbReference>
<comment type="caution">
    <text evidence="5">The sequence shown here is derived from an EMBL/GenBank/DDBJ whole genome shotgun (WGS) entry which is preliminary data.</text>
</comment>
<gene>
    <name evidence="5" type="ORF">H4219_002234</name>
</gene>
<evidence type="ECO:0000256" key="3">
    <source>
        <dbReference type="ARBA" id="ARBA00024947"/>
    </source>
</evidence>
<dbReference type="InterPro" id="IPR005031">
    <property type="entry name" value="COQ10_START"/>
</dbReference>